<dbReference type="InterPro" id="IPR011990">
    <property type="entry name" value="TPR-like_helical_dom_sf"/>
</dbReference>
<dbReference type="SMART" id="SM00028">
    <property type="entry name" value="TPR"/>
    <property type="match status" value="2"/>
</dbReference>
<dbReference type="Pfam" id="PF13181">
    <property type="entry name" value="TPR_8"/>
    <property type="match status" value="1"/>
</dbReference>
<proteinExistence type="predicted"/>
<dbReference type="AlphaFoldDB" id="A9UPB9"/>
<dbReference type="EMBL" id="CH991543">
    <property type="protein sequence ID" value="EDQ92390.1"/>
    <property type="molecule type" value="Genomic_DNA"/>
</dbReference>
<dbReference type="STRING" id="81824.A9UPB9"/>
<reference evidence="1 2" key="1">
    <citation type="journal article" date="2008" name="Nature">
        <title>The genome of the choanoflagellate Monosiga brevicollis and the origin of metazoans.</title>
        <authorList>
            <consortium name="JGI Sequencing"/>
            <person name="King N."/>
            <person name="Westbrook M.J."/>
            <person name="Young S.L."/>
            <person name="Kuo A."/>
            <person name="Abedin M."/>
            <person name="Chapman J."/>
            <person name="Fairclough S."/>
            <person name="Hellsten U."/>
            <person name="Isogai Y."/>
            <person name="Letunic I."/>
            <person name="Marr M."/>
            <person name="Pincus D."/>
            <person name="Putnam N."/>
            <person name="Rokas A."/>
            <person name="Wright K.J."/>
            <person name="Zuzow R."/>
            <person name="Dirks W."/>
            <person name="Good M."/>
            <person name="Goodstein D."/>
            <person name="Lemons D."/>
            <person name="Li W."/>
            <person name="Lyons J.B."/>
            <person name="Morris A."/>
            <person name="Nichols S."/>
            <person name="Richter D.J."/>
            <person name="Salamov A."/>
            <person name="Bork P."/>
            <person name="Lim W.A."/>
            <person name="Manning G."/>
            <person name="Miller W.T."/>
            <person name="McGinnis W."/>
            <person name="Shapiro H."/>
            <person name="Tjian R."/>
            <person name="Grigoriev I.V."/>
            <person name="Rokhsar D."/>
        </authorList>
    </citation>
    <scope>NUCLEOTIDE SEQUENCE [LARGE SCALE GENOMIC DNA]</scope>
    <source>
        <strain evidence="2">MX1 / ATCC 50154</strain>
    </source>
</reference>
<dbReference type="KEGG" id="mbr:MONBRDRAFT_22028"/>
<name>A9UPB9_MONBE</name>
<dbReference type="Gene3D" id="1.25.40.10">
    <property type="entry name" value="Tetratricopeptide repeat domain"/>
    <property type="match status" value="1"/>
</dbReference>
<gene>
    <name evidence="1" type="ORF">MONBRDRAFT_22028</name>
</gene>
<organism evidence="1 2">
    <name type="scientific">Monosiga brevicollis</name>
    <name type="common">Choanoflagellate</name>
    <dbReference type="NCBI Taxonomy" id="81824"/>
    <lineage>
        <taxon>Eukaryota</taxon>
        <taxon>Choanoflagellata</taxon>
        <taxon>Craspedida</taxon>
        <taxon>Salpingoecidae</taxon>
        <taxon>Monosiga</taxon>
    </lineage>
</organism>
<dbReference type="SUPFAM" id="SSF48452">
    <property type="entry name" value="TPR-like"/>
    <property type="match status" value="1"/>
</dbReference>
<protein>
    <submittedName>
        <fullName evidence="1">Uncharacterized protein</fullName>
    </submittedName>
</protein>
<dbReference type="PANTHER" id="PTHR46512">
    <property type="entry name" value="PEPTIDYLPROLYL ISOMERASE"/>
    <property type="match status" value="1"/>
</dbReference>
<dbReference type="InterPro" id="IPR019734">
    <property type="entry name" value="TPR_rpt"/>
</dbReference>
<sequence>MPGVVAVHGSQQRQAPRSYVEGGLSQFKALGAKAFQSGEYALALQCYQQAILRARDDEMVRESLLHMCWFASSCADRNARTHPGLILTCFHDGERDIAQRVTLLSNGAMSALRAQWPHTALQLTNEVMQGIRPVSGLLGCVKALRLDEAHIKTLYRKAMALRDLNQMDAAMGTCRTLLQLEPANKATRVLLKSLETALIGDESQA</sequence>
<dbReference type="GeneID" id="5887626"/>
<accession>A9UPB9</accession>
<keyword evidence="2" id="KW-1185">Reference proteome</keyword>
<dbReference type="Proteomes" id="UP000001357">
    <property type="component" value="Unassembled WGS sequence"/>
</dbReference>
<evidence type="ECO:0000313" key="2">
    <source>
        <dbReference type="Proteomes" id="UP000001357"/>
    </source>
</evidence>
<dbReference type="InParanoid" id="A9UPB9"/>
<evidence type="ECO:0000313" key="1">
    <source>
        <dbReference type="EMBL" id="EDQ92390.1"/>
    </source>
</evidence>
<dbReference type="InterPro" id="IPR050754">
    <property type="entry name" value="FKBP4/5/8-like"/>
</dbReference>
<dbReference type="RefSeq" id="XP_001742152.1">
    <property type="nucleotide sequence ID" value="XM_001742100.1"/>
</dbReference>